<evidence type="ECO:0000256" key="20">
    <source>
        <dbReference type="ARBA" id="ARBA00023251"/>
    </source>
</evidence>
<feature type="domain" description="Penicillin-binding protein transpeptidase" evidence="28">
    <location>
        <begin position="462"/>
        <end position="755"/>
    </location>
</feature>
<evidence type="ECO:0000256" key="6">
    <source>
        <dbReference type="ARBA" id="ARBA00018638"/>
    </source>
</evidence>
<feature type="transmembrane region" description="Helical" evidence="27">
    <location>
        <begin position="37"/>
        <end position="60"/>
    </location>
</feature>
<evidence type="ECO:0000256" key="27">
    <source>
        <dbReference type="SAM" id="Phobius"/>
    </source>
</evidence>
<dbReference type="InterPro" id="IPR050396">
    <property type="entry name" value="Glycosyltr_51/Transpeptidase"/>
</dbReference>
<keyword evidence="13 27" id="KW-0812">Transmembrane</keyword>
<dbReference type="InterPro" id="IPR001460">
    <property type="entry name" value="PCN-bd_Tpept"/>
</dbReference>
<evidence type="ECO:0000256" key="14">
    <source>
        <dbReference type="ARBA" id="ARBA00022801"/>
    </source>
</evidence>
<evidence type="ECO:0000256" key="7">
    <source>
        <dbReference type="ARBA" id="ARBA00022475"/>
    </source>
</evidence>
<dbReference type="GO" id="GO:0009002">
    <property type="term" value="F:serine-type D-Ala-D-Ala carboxypeptidase activity"/>
    <property type="evidence" value="ECO:0007669"/>
    <property type="project" value="UniProtKB-EC"/>
</dbReference>
<evidence type="ECO:0000256" key="23">
    <source>
        <dbReference type="ARBA" id="ARBA00034000"/>
    </source>
</evidence>
<evidence type="ECO:0000256" key="22">
    <source>
        <dbReference type="ARBA" id="ARBA00023316"/>
    </source>
</evidence>
<dbReference type="InterPro" id="IPR036950">
    <property type="entry name" value="PBP_transglycosylase"/>
</dbReference>
<dbReference type="Gene3D" id="1.10.3810.10">
    <property type="entry name" value="Biosynthetic peptidoglycan transglycosylase-like"/>
    <property type="match status" value="1"/>
</dbReference>
<keyword evidence="14" id="KW-0378">Hydrolase</keyword>
<feature type="region of interest" description="Disordered" evidence="26">
    <location>
        <begin position="1"/>
        <end position="29"/>
    </location>
</feature>
<dbReference type="KEGG" id="tsv:DSM104635_02261"/>
<keyword evidence="17" id="KW-0573">Peptidoglycan synthesis</keyword>
<evidence type="ECO:0000259" key="29">
    <source>
        <dbReference type="Pfam" id="PF00912"/>
    </source>
</evidence>
<evidence type="ECO:0000256" key="9">
    <source>
        <dbReference type="ARBA" id="ARBA00022645"/>
    </source>
</evidence>
<dbReference type="GO" id="GO:0008658">
    <property type="term" value="F:penicillin binding"/>
    <property type="evidence" value="ECO:0007669"/>
    <property type="project" value="InterPro"/>
</dbReference>
<dbReference type="EC" id="3.4.16.4" evidence="5"/>
<evidence type="ECO:0000259" key="28">
    <source>
        <dbReference type="Pfam" id="PF00905"/>
    </source>
</evidence>
<dbReference type="Gene3D" id="3.40.710.10">
    <property type="entry name" value="DD-peptidase/beta-lactamase superfamily"/>
    <property type="match status" value="2"/>
</dbReference>
<comment type="subcellular location">
    <subcellularLocation>
        <location evidence="1">Cell inner membrane</location>
        <topology evidence="1">Single-pass type II membrane protein</topology>
    </subcellularLocation>
</comment>
<dbReference type="Proteomes" id="UP000431269">
    <property type="component" value="Chromosome"/>
</dbReference>
<dbReference type="SUPFAM" id="SSF56601">
    <property type="entry name" value="beta-lactamase/transpeptidase-like"/>
    <property type="match status" value="1"/>
</dbReference>
<keyword evidence="21" id="KW-0511">Multifunctional enzyme</keyword>
<dbReference type="Pfam" id="PF00905">
    <property type="entry name" value="Transpeptidase"/>
    <property type="match status" value="1"/>
</dbReference>
<sequence>MLRDDPYADHEDRRWSRRDRDDDDYREPRSGPPWRKILVGLGIFAAVCFVLVVGFIIAALQGLPSLADLEDYTPPVTSRVHAGDGALVAEFAREQRVFVPIEQIPDHVKNAFVAVEDARFFEHSGLDYQGLARAVLRIPLDVIQGNRVQGASTITQQVAGNMLTGRAAACSGGIGGLFCALWTKLREGLVAQRIERVLDKERILELYLNQIYLGNRAFGVAAASLNYFNKPLSELTVSEAAYLAILPKGPANYQLPRNHDRAIDRRNYAISRMLERGYINQEQATEARAADLTVTNRLAGDQFVAASHFVEEVRRQIESQYGEDALYNGGLSIRSTIDTRLQLAAARSLRAGLESYDRRYSWRGPLGAGDPSGDVQAQLREATAPPQLSSWVRAMVTATGSGAITLTDENGQTGRLSDNDAQWAAQGARREASRALTRGAIVYAARATNGRYNLKQVPEIQGALVAMDPHTGRVLAMVGGYSFNDANGLNRATQAMRQPGSSFKPIVYAAALDFGLTPSTLIDDGPLAIEAGDGTNWSPENYSREYYGPTTLRRGLELSRNAMTARVAYEMGPERVLDYGRRMGVYGDDTSAVFALALGSGETTLMRMTTAYGMFVNGGRRIQPIIIDRIQDRTGHSVFRRDQRTCAECNAEWRRGMSAPSLPDTREQVLDAVTAYQIVSMSEGVVQRGTATVIADLGFPLGGKTGTTNDYKDAWFIGYSPDLVVGVWAGFDTPRDMGEGETGGRIAAPIFRDFMREALRESQPTPFRIPAGVRLVRVDTQTGLLPNAASTSTILEAFRPDTEPTRDVAASPFVFGGTDPIDPRVLSGVTASYGNERERQQEQRELQEQQSEDLGGLY</sequence>
<dbReference type="InterPro" id="IPR001264">
    <property type="entry name" value="Glyco_trans_51"/>
</dbReference>
<evidence type="ECO:0000313" key="31">
    <source>
        <dbReference type="EMBL" id="QGZ95412.1"/>
    </source>
</evidence>
<dbReference type="GO" id="GO:0008360">
    <property type="term" value="P:regulation of cell shape"/>
    <property type="evidence" value="ECO:0007669"/>
    <property type="project" value="UniProtKB-KW"/>
</dbReference>
<keyword evidence="19 27" id="KW-0472">Membrane</keyword>
<dbReference type="Pfam" id="PF17092">
    <property type="entry name" value="PCB_OB"/>
    <property type="match status" value="1"/>
</dbReference>
<keyword evidence="8" id="KW-0997">Cell inner membrane</keyword>
<evidence type="ECO:0000256" key="1">
    <source>
        <dbReference type="ARBA" id="ARBA00004249"/>
    </source>
</evidence>
<dbReference type="PANTHER" id="PTHR32282:SF27">
    <property type="entry name" value="PENICILLIN-BINDING PROTEIN 1A"/>
    <property type="match status" value="1"/>
</dbReference>
<keyword evidence="20" id="KW-0046">Antibiotic resistance</keyword>
<keyword evidence="16" id="KW-0735">Signal-anchor</keyword>
<dbReference type="GO" id="GO:0009252">
    <property type="term" value="P:peptidoglycan biosynthetic process"/>
    <property type="evidence" value="ECO:0007669"/>
    <property type="project" value="UniProtKB-UniPathway"/>
</dbReference>
<keyword evidence="7" id="KW-1003">Cell membrane</keyword>
<evidence type="ECO:0000256" key="24">
    <source>
        <dbReference type="ARBA" id="ARBA00044770"/>
    </source>
</evidence>
<keyword evidence="32" id="KW-1185">Reference proteome</keyword>
<feature type="compositionally biased region" description="Basic and acidic residues" evidence="26">
    <location>
        <begin position="1"/>
        <end position="20"/>
    </location>
</feature>
<keyword evidence="18 27" id="KW-1133">Transmembrane helix</keyword>
<dbReference type="SUPFAM" id="SSF53955">
    <property type="entry name" value="Lysozyme-like"/>
    <property type="match status" value="1"/>
</dbReference>
<dbReference type="EMBL" id="CP047045">
    <property type="protein sequence ID" value="QGZ95412.1"/>
    <property type="molecule type" value="Genomic_DNA"/>
</dbReference>
<keyword evidence="10" id="KW-0645">Protease</keyword>
<reference evidence="32" key="1">
    <citation type="submission" date="2019-12" db="EMBL/GenBank/DDBJ databases">
        <title>Complete genome of Terracaulis silvestris 0127_4.</title>
        <authorList>
            <person name="Vieira S."/>
            <person name="Riedel T."/>
            <person name="Sproer C."/>
            <person name="Pascual J."/>
            <person name="Boedeker C."/>
            <person name="Overmann J."/>
        </authorList>
    </citation>
    <scope>NUCLEOTIDE SEQUENCE [LARGE SCALE GENOMIC DNA]</scope>
    <source>
        <strain evidence="32">0127_4</strain>
    </source>
</reference>
<name>A0A6I6MUS2_9CAUL</name>
<evidence type="ECO:0000256" key="10">
    <source>
        <dbReference type="ARBA" id="ARBA00022670"/>
    </source>
</evidence>
<dbReference type="UniPathway" id="UPA00219"/>
<dbReference type="InterPro" id="IPR012338">
    <property type="entry name" value="Beta-lactam/transpept-like"/>
</dbReference>
<accession>A0A6I6MUS2</accession>
<evidence type="ECO:0000256" key="13">
    <source>
        <dbReference type="ARBA" id="ARBA00022692"/>
    </source>
</evidence>
<protein>
    <recommendedName>
        <fullName evidence="6">Penicillin-binding protein 1A</fullName>
        <ecNumber evidence="24">2.4.99.28</ecNumber>
        <ecNumber evidence="5">3.4.16.4</ecNumber>
    </recommendedName>
</protein>
<evidence type="ECO:0000256" key="25">
    <source>
        <dbReference type="ARBA" id="ARBA00049902"/>
    </source>
</evidence>
<evidence type="ECO:0000256" key="8">
    <source>
        <dbReference type="ARBA" id="ARBA00022519"/>
    </source>
</evidence>
<dbReference type="NCBIfam" id="TIGR02074">
    <property type="entry name" value="PBP_1a_fam"/>
    <property type="match status" value="1"/>
</dbReference>
<evidence type="ECO:0000256" key="11">
    <source>
        <dbReference type="ARBA" id="ARBA00022676"/>
    </source>
</evidence>
<feature type="compositionally biased region" description="Basic and acidic residues" evidence="26">
    <location>
        <begin position="835"/>
        <end position="847"/>
    </location>
</feature>
<comment type="catalytic activity">
    <reaction evidence="23">
        <text>Preferential cleavage: (Ac)2-L-Lys-D-Ala-|-D-Ala. Also transpeptidation of peptidyl-alanyl moieties that are N-acyl substituents of D-alanine.</text>
        <dbReference type="EC" id="3.4.16.4"/>
    </reaction>
</comment>
<feature type="domain" description="Glycosyl transferase family 51" evidence="29">
    <location>
        <begin position="85"/>
        <end position="273"/>
    </location>
</feature>
<evidence type="ECO:0000256" key="26">
    <source>
        <dbReference type="SAM" id="MobiDB-lite"/>
    </source>
</evidence>
<dbReference type="GO" id="GO:0030288">
    <property type="term" value="C:outer membrane-bounded periplasmic space"/>
    <property type="evidence" value="ECO:0007669"/>
    <property type="project" value="TreeGrafter"/>
</dbReference>
<evidence type="ECO:0000256" key="4">
    <source>
        <dbReference type="ARBA" id="ARBA00007739"/>
    </source>
</evidence>
<evidence type="ECO:0000256" key="5">
    <source>
        <dbReference type="ARBA" id="ARBA00012448"/>
    </source>
</evidence>
<dbReference type="Pfam" id="PF00912">
    <property type="entry name" value="Transgly"/>
    <property type="match status" value="1"/>
</dbReference>
<dbReference type="GO" id="GO:0006508">
    <property type="term" value="P:proteolysis"/>
    <property type="evidence" value="ECO:0007669"/>
    <property type="project" value="UniProtKB-KW"/>
</dbReference>
<keyword evidence="22" id="KW-0961">Cell wall biogenesis/degradation</keyword>
<comment type="catalytic activity">
    <reaction evidence="25">
        <text>[GlcNAc-(1-&gt;4)-Mur2Ac(oyl-L-Ala-gamma-D-Glu-L-Lys-D-Ala-D-Ala)](n)-di-trans,octa-cis-undecaprenyl diphosphate + beta-D-GlcNAc-(1-&gt;4)-Mur2Ac(oyl-L-Ala-gamma-D-Glu-L-Lys-D-Ala-D-Ala)-di-trans,octa-cis-undecaprenyl diphosphate = [GlcNAc-(1-&gt;4)-Mur2Ac(oyl-L-Ala-gamma-D-Glu-L-Lys-D-Ala-D-Ala)](n+1)-di-trans,octa-cis-undecaprenyl diphosphate + di-trans,octa-cis-undecaprenyl diphosphate + H(+)</text>
        <dbReference type="Rhea" id="RHEA:23708"/>
        <dbReference type="Rhea" id="RHEA-COMP:9602"/>
        <dbReference type="Rhea" id="RHEA-COMP:9603"/>
        <dbReference type="ChEBI" id="CHEBI:15378"/>
        <dbReference type="ChEBI" id="CHEBI:58405"/>
        <dbReference type="ChEBI" id="CHEBI:60033"/>
        <dbReference type="ChEBI" id="CHEBI:78435"/>
        <dbReference type="EC" id="2.4.99.28"/>
    </reaction>
</comment>
<evidence type="ECO:0000256" key="3">
    <source>
        <dbReference type="ARBA" id="ARBA00007090"/>
    </source>
</evidence>
<evidence type="ECO:0000256" key="17">
    <source>
        <dbReference type="ARBA" id="ARBA00022984"/>
    </source>
</evidence>
<dbReference type="InterPro" id="IPR031376">
    <property type="entry name" value="PCB_OB"/>
</dbReference>
<evidence type="ECO:0000256" key="19">
    <source>
        <dbReference type="ARBA" id="ARBA00023136"/>
    </source>
</evidence>
<dbReference type="GO" id="GO:0071555">
    <property type="term" value="P:cell wall organization"/>
    <property type="evidence" value="ECO:0007669"/>
    <property type="project" value="UniProtKB-KW"/>
</dbReference>
<evidence type="ECO:0000313" key="32">
    <source>
        <dbReference type="Proteomes" id="UP000431269"/>
    </source>
</evidence>
<evidence type="ECO:0000256" key="15">
    <source>
        <dbReference type="ARBA" id="ARBA00022960"/>
    </source>
</evidence>
<feature type="domain" description="Penicillin-binding protein OB-like" evidence="30">
    <location>
        <begin position="362"/>
        <end position="460"/>
    </location>
</feature>
<evidence type="ECO:0000256" key="2">
    <source>
        <dbReference type="ARBA" id="ARBA00004752"/>
    </source>
</evidence>
<evidence type="ECO:0000256" key="16">
    <source>
        <dbReference type="ARBA" id="ARBA00022968"/>
    </source>
</evidence>
<evidence type="ECO:0000256" key="12">
    <source>
        <dbReference type="ARBA" id="ARBA00022679"/>
    </source>
</evidence>
<comment type="pathway">
    <text evidence="2">Cell wall biogenesis; peptidoglycan biosynthesis.</text>
</comment>
<proteinExistence type="inferred from homology"/>
<dbReference type="GO" id="GO:0008955">
    <property type="term" value="F:peptidoglycan glycosyltransferase activity"/>
    <property type="evidence" value="ECO:0007669"/>
    <property type="project" value="UniProtKB-EC"/>
</dbReference>
<keyword evidence="15" id="KW-0133">Cell shape</keyword>
<keyword evidence="11" id="KW-0328">Glycosyltransferase</keyword>
<evidence type="ECO:0000256" key="21">
    <source>
        <dbReference type="ARBA" id="ARBA00023268"/>
    </source>
</evidence>
<evidence type="ECO:0000256" key="18">
    <source>
        <dbReference type="ARBA" id="ARBA00022989"/>
    </source>
</evidence>
<feature type="region of interest" description="Disordered" evidence="26">
    <location>
        <begin position="830"/>
        <end position="858"/>
    </location>
</feature>
<dbReference type="InterPro" id="IPR023346">
    <property type="entry name" value="Lysozyme-like_dom_sf"/>
</dbReference>
<dbReference type="GO" id="GO:0046677">
    <property type="term" value="P:response to antibiotic"/>
    <property type="evidence" value="ECO:0007669"/>
    <property type="project" value="UniProtKB-KW"/>
</dbReference>
<keyword evidence="9" id="KW-0121">Carboxypeptidase</keyword>
<gene>
    <name evidence="31" type="primary">mrcA</name>
    <name evidence="31" type="ORF">DSM104635_02261</name>
</gene>
<comment type="similarity">
    <text evidence="3">In the C-terminal section; belongs to the transpeptidase family.</text>
</comment>
<evidence type="ECO:0000259" key="30">
    <source>
        <dbReference type="Pfam" id="PF17092"/>
    </source>
</evidence>
<dbReference type="GO" id="GO:0005886">
    <property type="term" value="C:plasma membrane"/>
    <property type="evidence" value="ECO:0007669"/>
    <property type="project" value="UniProtKB-SubCell"/>
</dbReference>
<dbReference type="AlphaFoldDB" id="A0A6I6MUS2"/>
<dbReference type="EC" id="2.4.99.28" evidence="24"/>
<organism evidence="31 32">
    <name type="scientific">Terricaulis silvestris</name>
    <dbReference type="NCBI Taxonomy" id="2686094"/>
    <lineage>
        <taxon>Bacteria</taxon>
        <taxon>Pseudomonadati</taxon>
        <taxon>Pseudomonadota</taxon>
        <taxon>Alphaproteobacteria</taxon>
        <taxon>Caulobacterales</taxon>
        <taxon>Caulobacteraceae</taxon>
        <taxon>Terricaulis</taxon>
    </lineage>
</organism>
<keyword evidence="12" id="KW-0808">Transferase</keyword>
<comment type="similarity">
    <text evidence="4">In the N-terminal section; belongs to the glycosyltransferase 51 family.</text>
</comment>
<dbReference type="PANTHER" id="PTHR32282">
    <property type="entry name" value="BINDING PROTEIN TRANSPEPTIDASE, PUTATIVE-RELATED"/>
    <property type="match status" value="1"/>
</dbReference>